<keyword evidence="14" id="KW-1185">Reference proteome</keyword>
<dbReference type="EMBL" id="CP000934">
    <property type="protein sequence ID" value="ACE84026.1"/>
    <property type="molecule type" value="Genomic_DNA"/>
</dbReference>
<evidence type="ECO:0000256" key="4">
    <source>
        <dbReference type="ARBA" id="ARBA00010763"/>
    </source>
</evidence>
<dbReference type="Gene3D" id="2.40.340.10">
    <property type="entry name" value="MoeA, C-terminal, domain IV"/>
    <property type="match status" value="1"/>
</dbReference>
<comment type="cofactor">
    <cofactor evidence="1 11">
        <name>Mg(2+)</name>
        <dbReference type="ChEBI" id="CHEBI:18420"/>
    </cofactor>
</comment>
<dbReference type="NCBIfam" id="NF045515">
    <property type="entry name" value="Glp_gephyrin"/>
    <property type="match status" value="1"/>
</dbReference>
<keyword evidence="7 11" id="KW-0479">Metal-binding</keyword>
<dbReference type="InterPro" id="IPR008284">
    <property type="entry name" value="MoCF_biosynth_CS"/>
</dbReference>
<dbReference type="Pfam" id="PF03454">
    <property type="entry name" value="MoeA_C"/>
    <property type="match status" value="1"/>
</dbReference>
<gene>
    <name evidence="13" type="ordered locus">CJA_0762</name>
</gene>
<dbReference type="GO" id="GO:0005829">
    <property type="term" value="C:cytosol"/>
    <property type="evidence" value="ECO:0007669"/>
    <property type="project" value="TreeGrafter"/>
</dbReference>
<dbReference type="Proteomes" id="UP000001036">
    <property type="component" value="Chromosome"/>
</dbReference>
<dbReference type="SUPFAM" id="SSF63882">
    <property type="entry name" value="MoeA N-terminal region -like"/>
    <property type="match status" value="1"/>
</dbReference>
<dbReference type="InterPro" id="IPR036425">
    <property type="entry name" value="MoaB/Mog-like_dom_sf"/>
</dbReference>
<dbReference type="PANTHER" id="PTHR10192:SF5">
    <property type="entry name" value="GEPHYRIN"/>
    <property type="match status" value="1"/>
</dbReference>
<evidence type="ECO:0000256" key="2">
    <source>
        <dbReference type="ARBA" id="ARBA00002901"/>
    </source>
</evidence>
<dbReference type="InterPro" id="IPR001453">
    <property type="entry name" value="MoaB/Mog_dom"/>
</dbReference>
<dbReference type="Gene3D" id="2.170.190.11">
    <property type="entry name" value="Molybdopterin biosynthesis moea protein, domain 3"/>
    <property type="match status" value="1"/>
</dbReference>
<proteinExistence type="inferred from homology"/>
<dbReference type="SMART" id="SM00852">
    <property type="entry name" value="MoCF_biosynth"/>
    <property type="match status" value="1"/>
</dbReference>
<dbReference type="GO" id="GO:0046872">
    <property type="term" value="F:metal ion binding"/>
    <property type="evidence" value="ECO:0007669"/>
    <property type="project" value="UniProtKB-UniRule"/>
</dbReference>
<dbReference type="InterPro" id="IPR036135">
    <property type="entry name" value="MoeA_linker/N_sf"/>
</dbReference>
<evidence type="ECO:0000256" key="1">
    <source>
        <dbReference type="ARBA" id="ARBA00001946"/>
    </source>
</evidence>
<dbReference type="SUPFAM" id="SSF63867">
    <property type="entry name" value="MoeA C-terminal domain-like"/>
    <property type="match status" value="1"/>
</dbReference>
<evidence type="ECO:0000259" key="12">
    <source>
        <dbReference type="SMART" id="SM00852"/>
    </source>
</evidence>
<evidence type="ECO:0000313" key="14">
    <source>
        <dbReference type="Proteomes" id="UP000001036"/>
    </source>
</evidence>
<evidence type="ECO:0000256" key="3">
    <source>
        <dbReference type="ARBA" id="ARBA00005046"/>
    </source>
</evidence>
<evidence type="ECO:0000256" key="10">
    <source>
        <dbReference type="ARBA" id="ARBA00047317"/>
    </source>
</evidence>
<evidence type="ECO:0000256" key="6">
    <source>
        <dbReference type="ARBA" id="ARBA00022679"/>
    </source>
</evidence>
<dbReference type="OrthoDB" id="9804758at2"/>
<dbReference type="eggNOG" id="COG0303">
    <property type="taxonomic scope" value="Bacteria"/>
</dbReference>
<sequence>MDCNTQPGLLPVEDALARIHTALIPLVESEPVILADALDRILALPVESAVAVPPYDNSAMDGYALRASDSHQPLRIIGHALAGHPFHGALNPGDCVRIMTGAVIPNGADTVVMQENVQASDAHIQLQAPVTPGENIRYAGEDIATGSILFAKGHRLTALDIGLLASVGCAEIRVIRKLRVALLTTGDELRKAGEPLAPGCLYDSNRPLLKALLTRLPVELLDLGIIPDQPEALRHAFQEAIAWADVIISTGGVSVGDADYTRNILGEYGTIALWKIAMKPGKPFAFGQLHQQHRYQQQDCGGWFFGLPGNPVSTAVTFHQLVVPALRHLCGEQVSPSLSLTAIAETPLKKQPGRMDFQRGILRFEQGQYYVRSAGLQSSGVLSTMINANCYIRLSLEQGAIAAGSEVEVVPFDGFIR</sequence>
<keyword evidence="5 11" id="KW-0500">Molybdenum</keyword>
<dbReference type="PROSITE" id="PS01079">
    <property type="entry name" value="MOCF_BIOSYNTHESIS_2"/>
    <property type="match status" value="1"/>
</dbReference>
<dbReference type="UniPathway" id="UPA00344"/>
<keyword evidence="6 11" id="KW-0808">Transferase</keyword>
<dbReference type="Pfam" id="PF03453">
    <property type="entry name" value="MoeA_N"/>
    <property type="match status" value="1"/>
</dbReference>
<dbReference type="FunFam" id="2.170.190.11:FF:000001">
    <property type="entry name" value="Molybdopterin molybdenumtransferase"/>
    <property type="match status" value="1"/>
</dbReference>
<evidence type="ECO:0000256" key="11">
    <source>
        <dbReference type="RuleBase" id="RU365090"/>
    </source>
</evidence>
<dbReference type="Pfam" id="PF00994">
    <property type="entry name" value="MoCF_biosynth"/>
    <property type="match status" value="1"/>
</dbReference>
<evidence type="ECO:0000313" key="13">
    <source>
        <dbReference type="EMBL" id="ACE84026.1"/>
    </source>
</evidence>
<name>B3PKA0_CELJU</name>
<comment type="pathway">
    <text evidence="3 11">Cofactor biosynthesis; molybdopterin biosynthesis.</text>
</comment>
<dbReference type="InterPro" id="IPR036688">
    <property type="entry name" value="MoeA_C_domain_IV_sf"/>
</dbReference>
<feature type="domain" description="MoaB/Mog" evidence="12">
    <location>
        <begin position="181"/>
        <end position="328"/>
    </location>
</feature>
<reference evidence="13 14" key="1">
    <citation type="journal article" date="2008" name="J. Bacteriol.">
        <title>Insights into plant cell wall degradation from the genome sequence of the soil bacterium Cellvibrio japonicus.</title>
        <authorList>
            <person name="Deboy R.T."/>
            <person name="Mongodin E.F."/>
            <person name="Fouts D.E."/>
            <person name="Tailford L.E."/>
            <person name="Khouri H."/>
            <person name="Emerson J.B."/>
            <person name="Mohamoud Y."/>
            <person name="Watkins K."/>
            <person name="Henrissat B."/>
            <person name="Gilbert H.J."/>
            <person name="Nelson K.E."/>
        </authorList>
    </citation>
    <scope>NUCLEOTIDE SEQUENCE [LARGE SCALE GENOMIC DNA]</scope>
    <source>
        <strain evidence="13 14">Ueda107</strain>
    </source>
</reference>
<protein>
    <recommendedName>
        <fullName evidence="11">Molybdopterin molybdenumtransferase</fullName>
        <ecNumber evidence="11">2.10.1.1</ecNumber>
    </recommendedName>
</protein>
<dbReference type="GO" id="GO:0061599">
    <property type="term" value="F:molybdopterin molybdotransferase activity"/>
    <property type="evidence" value="ECO:0007669"/>
    <property type="project" value="UniProtKB-UniRule"/>
</dbReference>
<dbReference type="SUPFAM" id="SSF53218">
    <property type="entry name" value="Molybdenum cofactor biosynthesis proteins"/>
    <property type="match status" value="1"/>
</dbReference>
<dbReference type="Gene3D" id="3.40.980.10">
    <property type="entry name" value="MoaB/Mog-like domain"/>
    <property type="match status" value="1"/>
</dbReference>
<evidence type="ECO:0000256" key="7">
    <source>
        <dbReference type="ARBA" id="ARBA00022723"/>
    </source>
</evidence>
<comment type="catalytic activity">
    <reaction evidence="10">
        <text>adenylyl-molybdopterin + molybdate = Mo-molybdopterin + AMP + H(+)</text>
        <dbReference type="Rhea" id="RHEA:35047"/>
        <dbReference type="ChEBI" id="CHEBI:15378"/>
        <dbReference type="ChEBI" id="CHEBI:36264"/>
        <dbReference type="ChEBI" id="CHEBI:62727"/>
        <dbReference type="ChEBI" id="CHEBI:71302"/>
        <dbReference type="ChEBI" id="CHEBI:456215"/>
        <dbReference type="EC" id="2.10.1.1"/>
    </reaction>
</comment>
<evidence type="ECO:0000256" key="8">
    <source>
        <dbReference type="ARBA" id="ARBA00022842"/>
    </source>
</evidence>
<dbReference type="EC" id="2.10.1.1" evidence="11"/>
<comment type="similarity">
    <text evidence="4 11">Belongs to the MoeA family.</text>
</comment>
<dbReference type="KEGG" id="cja:CJA_0762"/>
<dbReference type="NCBIfam" id="TIGR00177">
    <property type="entry name" value="molyb_syn"/>
    <property type="match status" value="1"/>
</dbReference>
<comment type="function">
    <text evidence="2 11">Catalyzes the insertion of molybdate into adenylated molybdopterin with the concomitant release of AMP.</text>
</comment>
<dbReference type="InterPro" id="IPR005111">
    <property type="entry name" value="MoeA_C_domain_IV"/>
</dbReference>
<accession>B3PKA0</accession>
<dbReference type="RefSeq" id="WP_012486425.1">
    <property type="nucleotide sequence ID" value="NC_010995.1"/>
</dbReference>
<dbReference type="CDD" id="cd00887">
    <property type="entry name" value="MoeA"/>
    <property type="match status" value="1"/>
</dbReference>
<evidence type="ECO:0000256" key="5">
    <source>
        <dbReference type="ARBA" id="ARBA00022505"/>
    </source>
</evidence>
<evidence type="ECO:0000256" key="9">
    <source>
        <dbReference type="ARBA" id="ARBA00023150"/>
    </source>
</evidence>
<organism evidence="13 14">
    <name type="scientific">Cellvibrio japonicus (strain Ueda107)</name>
    <name type="common">Pseudomonas fluorescens subsp. cellulosa</name>
    <dbReference type="NCBI Taxonomy" id="498211"/>
    <lineage>
        <taxon>Bacteria</taxon>
        <taxon>Pseudomonadati</taxon>
        <taxon>Pseudomonadota</taxon>
        <taxon>Gammaproteobacteria</taxon>
        <taxon>Cellvibrionales</taxon>
        <taxon>Cellvibrionaceae</taxon>
        <taxon>Cellvibrio</taxon>
    </lineage>
</organism>
<dbReference type="PANTHER" id="PTHR10192">
    <property type="entry name" value="MOLYBDOPTERIN BIOSYNTHESIS PROTEIN"/>
    <property type="match status" value="1"/>
</dbReference>
<keyword evidence="8 11" id="KW-0460">Magnesium</keyword>
<dbReference type="AlphaFoldDB" id="B3PKA0"/>
<dbReference type="STRING" id="498211.CJA_0762"/>
<dbReference type="FunFam" id="3.40.980.10:FF:000004">
    <property type="entry name" value="Molybdopterin molybdenumtransferase"/>
    <property type="match status" value="1"/>
</dbReference>
<dbReference type="InterPro" id="IPR005110">
    <property type="entry name" value="MoeA_linker/N"/>
</dbReference>
<dbReference type="GO" id="GO:0006777">
    <property type="term" value="P:Mo-molybdopterin cofactor biosynthetic process"/>
    <property type="evidence" value="ECO:0007669"/>
    <property type="project" value="UniProtKB-UniRule"/>
</dbReference>
<keyword evidence="9 11" id="KW-0501">Molybdenum cofactor biosynthesis</keyword>
<dbReference type="Gene3D" id="3.90.105.10">
    <property type="entry name" value="Molybdopterin biosynthesis moea protein, domain 2"/>
    <property type="match status" value="1"/>
</dbReference>
<dbReference type="HOGENOM" id="CLU_010186_7_0_6"/>
<dbReference type="InterPro" id="IPR038987">
    <property type="entry name" value="MoeA-like"/>
</dbReference>